<comment type="caution">
    <text evidence="1">The sequence shown here is derived from an EMBL/GenBank/DDBJ whole genome shotgun (WGS) entry which is preliminary data.</text>
</comment>
<reference evidence="1" key="1">
    <citation type="submission" date="2020-11" db="EMBL/GenBank/DDBJ databases">
        <authorList>
            <consortium name="DOE Joint Genome Institute"/>
            <person name="Ahrendt S."/>
            <person name="Riley R."/>
            <person name="Andreopoulos W."/>
            <person name="Labutti K."/>
            <person name="Pangilinan J."/>
            <person name="Ruiz-Duenas F.J."/>
            <person name="Barrasa J.M."/>
            <person name="Sanchez-Garcia M."/>
            <person name="Camarero S."/>
            <person name="Miyauchi S."/>
            <person name="Serrano A."/>
            <person name="Linde D."/>
            <person name="Babiker R."/>
            <person name="Drula E."/>
            <person name="Ayuso-Fernandez I."/>
            <person name="Pacheco R."/>
            <person name="Padilla G."/>
            <person name="Ferreira P."/>
            <person name="Barriuso J."/>
            <person name="Kellner H."/>
            <person name="Castanera R."/>
            <person name="Alfaro M."/>
            <person name="Ramirez L."/>
            <person name="Pisabarro A.G."/>
            <person name="Kuo A."/>
            <person name="Tritt A."/>
            <person name="Lipzen A."/>
            <person name="He G."/>
            <person name="Yan M."/>
            <person name="Ng V."/>
            <person name="Cullen D."/>
            <person name="Martin F."/>
            <person name="Rosso M.-N."/>
            <person name="Henrissat B."/>
            <person name="Hibbett D."/>
            <person name="Martinez A.T."/>
            <person name="Grigoriev I.V."/>
        </authorList>
    </citation>
    <scope>NUCLEOTIDE SEQUENCE</scope>
    <source>
        <strain evidence="1">AH 40177</strain>
    </source>
</reference>
<proteinExistence type="predicted"/>
<evidence type="ECO:0000313" key="1">
    <source>
        <dbReference type="EMBL" id="KAF9070542.1"/>
    </source>
</evidence>
<evidence type="ECO:0000313" key="2">
    <source>
        <dbReference type="Proteomes" id="UP000772434"/>
    </source>
</evidence>
<sequence>MWICSKKRKTCSKDIWTWRRVGSWLSRGNRWREESFSDLRLGGKFMDHGRCLWPLRRSLIVKTACEALYVFAACDVTVSSMNWRGPRVNIARCCTRIESGIWYELGSDVGEDGMAWQKLLTSWRFAEQRRCKGWEVSNYALWLAKQRSEVWYIFSMKACKRDVIYDSNLAVEEGNILVPALILTMLKGKERPLELSIRWMLARVEDY</sequence>
<dbReference type="Proteomes" id="UP000772434">
    <property type="component" value="Unassembled WGS sequence"/>
</dbReference>
<gene>
    <name evidence="1" type="ORF">BDP27DRAFT_588913</name>
</gene>
<accession>A0A9P5PY12</accession>
<name>A0A9P5PY12_9AGAR</name>
<protein>
    <submittedName>
        <fullName evidence="1">Uncharacterized protein</fullName>
    </submittedName>
</protein>
<keyword evidence="2" id="KW-1185">Reference proteome</keyword>
<dbReference type="AlphaFoldDB" id="A0A9P5PY12"/>
<organism evidence="1 2">
    <name type="scientific">Rhodocollybia butyracea</name>
    <dbReference type="NCBI Taxonomy" id="206335"/>
    <lineage>
        <taxon>Eukaryota</taxon>
        <taxon>Fungi</taxon>
        <taxon>Dikarya</taxon>
        <taxon>Basidiomycota</taxon>
        <taxon>Agaricomycotina</taxon>
        <taxon>Agaricomycetes</taxon>
        <taxon>Agaricomycetidae</taxon>
        <taxon>Agaricales</taxon>
        <taxon>Marasmiineae</taxon>
        <taxon>Omphalotaceae</taxon>
        <taxon>Rhodocollybia</taxon>
    </lineage>
</organism>
<dbReference type="EMBL" id="JADNRY010000039">
    <property type="protein sequence ID" value="KAF9070542.1"/>
    <property type="molecule type" value="Genomic_DNA"/>
</dbReference>